<keyword evidence="5 10" id="KW-0808">Transferase</keyword>
<dbReference type="GO" id="GO:0097354">
    <property type="term" value="P:prenylation"/>
    <property type="evidence" value="ECO:0007669"/>
    <property type="project" value="UniProtKB-UniRule"/>
</dbReference>
<evidence type="ECO:0000256" key="11">
    <source>
        <dbReference type="SAM" id="MobiDB-lite"/>
    </source>
</evidence>
<evidence type="ECO:0000256" key="7">
    <source>
        <dbReference type="ARBA" id="ARBA00022737"/>
    </source>
</evidence>
<evidence type="ECO:0000259" key="12">
    <source>
        <dbReference type="Pfam" id="PF00432"/>
    </source>
</evidence>
<evidence type="ECO:0000256" key="4">
    <source>
        <dbReference type="ARBA" id="ARBA00022602"/>
    </source>
</evidence>
<dbReference type="FunFam" id="1.50.10.20:FF:000017">
    <property type="entry name" value="Protein farnesyltransferase subunit beta"/>
    <property type="match status" value="1"/>
</dbReference>
<organism evidence="13">
    <name type="scientific">Physcomitrium patens</name>
    <name type="common">Spreading-leaved earth moss</name>
    <name type="synonym">Physcomitrella patens</name>
    <dbReference type="NCBI Taxonomy" id="3218"/>
    <lineage>
        <taxon>Eukaryota</taxon>
        <taxon>Viridiplantae</taxon>
        <taxon>Streptophyta</taxon>
        <taxon>Embryophyta</taxon>
        <taxon>Bryophyta</taxon>
        <taxon>Bryophytina</taxon>
        <taxon>Bryopsida</taxon>
        <taxon>Funariidae</taxon>
        <taxon>Funariales</taxon>
        <taxon>Funariaceae</taxon>
        <taxon>Physcomitrium</taxon>
    </lineage>
</organism>
<evidence type="ECO:0000256" key="1">
    <source>
        <dbReference type="ARBA" id="ARBA00010497"/>
    </source>
</evidence>
<dbReference type="EnsemblPlants" id="Pp3c14_3780V3.2">
    <property type="protein sequence ID" value="Pp3c14_3780V3.2"/>
    <property type="gene ID" value="Pp3c14_3780"/>
</dbReference>
<dbReference type="InterPro" id="IPR045089">
    <property type="entry name" value="PGGT1B-like"/>
</dbReference>
<dbReference type="GO" id="GO:0009788">
    <property type="term" value="P:negative regulation of abscisic acid-activated signaling pathway"/>
    <property type="evidence" value="ECO:0000318"/>
    <property type="project" value="GO_Central"/>
</dbReference>
<feature type="compositionally biased region" description="Polar residues" evidence="11">
    <location>
        <begin position="317"/>
        <end position="331"/>
    </location>
</feature>
<dbReference type="EnsemblPlants" id="Pp3c14_3780V3.1">
    <property type="protein sequence ID" value="Pp3c14_3780V3.1"/>
    <property type="gene ID" value="Pp3c14_3780"/>
</dbReference>
<dbReference type="Gramene" id="Pp3c14_3780V3.2">
    <property type="protein sequence ID" value="Pp3c14_3780V3.2"/>
    <property type="gene ID" value="Pp3c14_3780"/>
</dbReference>
<evidence type="ECO:0000256" key="10">
    <source>
        <dbReference type="RuleBase" id="RU365056"/>
    </source>
</evidence>
<comment type="similarity">
    <text evidence="1 10">Belongs to the protein prenyltransferase subunit beta family.</text>
</comment>
<gene>
    <name evidence="14" type="primary">LOC112291220</name>
    <name evidence="13" type="ORF">PHYPA_017970</name>
</gene>
<dbReference type="OMA" id="WCIYWIL"/>
<protein>
    <recommendedName>
        <fullName evidence="3 10">Protein farnesyltransferase subunit beta</fullName>
        <shortName evidence="10">FTase-beta</shortName>
        <ecNumber evidence="2 10">2.5.1.58</ecNumber>
    </recommendedName>
</protein>
<comment type="cofactor">
    <cofactor evidence="10">
        <name>Zn(2+)</name>
        <dbReference type="ChEBI" id="CHEBI:29105"/>
    </cofactor>
    <text evidence="10">Binds 1 zinc ion per subunit.</text>
</comment>
<dbReference type="RefSeq" id="XP_024394122.1">
    <property type="nucleotide sequence ID" value="XM_024538354.2"/>
</dbReference>
<dbReference type="KEGG" id="ppp:112291220"/>
<keyword evidence="15" id="KW-1185">Reference proteome</keyword>
<dbReference type="GO" id="GO:0005965">
    <property type="term" value="C:protein farnesyltransferase complex"/>
    <property type="evidence" value="ECO:0000318"/>
    <property type="project" value="GO_Central"/>
</dbReference>
<feature type="domain" description="Prenyltransferase alpha-alpha toroid" evidence="12">
    <location>
        <begin position="45"/>
        <end position="526"/>
    </location>
</feature>
<dbReference type="GO" id="GO:0004660">
    <property type="term" value="F:protein farnesyltransferase activity"/>
    <property type="evidence" value="ECO:0007669"/>
    <property type="project" value="UniProtKB-UniRule"/>
</dbReference>
<keyword evidence="4 10" id="KW-0637">Prenyltransferase</keyword>
<reference evidence="13 15" key="2">
    <citation type="journal article" date="2018" name="Plant J.">
        <title>The Physcomitrella patens chromosome-scale assembly reveals moss genome structure and evolution.</title>
        <authorList>
            <person name="Lang D."/>
            <person name="Ullrich K.K."/>
            <person name="Murat F."/>
            <person name="Fuchs J."/>
            <person name="Jenkins J."/>
            <person name="Haas F.B."/>
            <person name="Piednoel M."/>
            <person name="Gundlach H."/>
            <person name="Van Bel M."/>
            <person name="Meyberg R."/>
            <person name="Vives C."/>
            <person name="Morata J."/>
            <person name="Symeonidi A."/>
            <person name="Hiss M."/>
            <person name="Muchero W."/>
            <person name="Kamisugi Y."/>
            <person name="Saleh O."/>
            <person name="Blanc G."/>
            <person name="Decker E.L."/>
            <person name="van Gessel N."/>
            <person name="Grimwood J."/>
            <person name="Hayes R.D."/>
            <person name="Graham S.W."/>
            <person name="Gunter L.E."/>
            <person name="McDaniel S.F."/>
            <person name="Hoernstein S.N.W."/>
            <person name="Larsson A."/>
            <person name="Li F.W."/>
            <person name="Perroud P.F."/>
            <person name="Phillips J."/>
            <person name="Ranjan P."/>
            <person name="Rokshar D.S."/>
            <person name="Rothfels C.J."/>
            <person name="Schneider L."/>
            <person name="Shu S."/>
            <person name="Stevenson D.W."/>
            <person name="Thummler F."/>
            <person name="Tillich M."/>
            <person name="Villarreal Aguilar J.C."/>
            <person name="Widiez T."/>
            <person name="Wong G.K."/>
            <person name="Wymore A."/>
            <person name="Zhang Y."/>
            <person name="Zimmer A.D."/>
            <person name="Quatrano R.S."/>
            <person name="Mayer K.F.X."/>
            <person name="Goodstein D."/>
            <person name="Casacuberta J.M."/>
            <person name="Vandepoele K."/>
            <person name="Reski R."/>
            <person name="Cuming A.C."/>
            <person name="Tuskan G.A."/>
            <person name="Maumus F."/>
            <person name="Salse J."/>
            <person name="Schmutz J."/>
            <person name="Rensing S.A."/>
        </authorList>
    </citation>
    <scope>NUCLEOTIDE SEQUENCE [LARGE SCALE GENOMIC DNA]</scope>
    <source>
        <strain evidence="14 15">cv. Gransden 2004</strain>
    </source>
</reference>
<evidence type="ECO:0000313" key="15">
    <source>
        <dbReference type="Proteomes" id="UP000006727"/>
    </source>
</evidence>
<dbReference type="FunCoup" id="A0A2K1JGA5">
    <property type="interactions" value="4192"/>
</dbReference>
<evidence type="ECO:0000313" key="14">
    <source>
        <dbReference type="EnsemblPlants" id="Pp3c14_3780V3.1"/>
    </source>
</evidence>
<evidence type="ECO:0000256" key="8">
    <source>
        <dbReference type="ARBA" id="ARBA00022833"/>
    </source>
</evidence>
<sequence>MAASSVSSGSETERQQQELEDTVLLLFSAFASASSQNTSLLLELWREEHVQYLKRAFRGLGTSYSVLDSSRPWLCYWIMHSLAMLNQPLGPGMDRRTIDFLSRCQDPNGGYGGGPGQIAHLATTYAAVNTLVTIGGEKALASIDRNEVLRFLIRMKQPNGGFSMHDGGEVDVRGCYTAISVAHMLDIMVPEIVDKVADYILSCQTYEGGIGGEPNAEAHGGYTFCGLSALALINKVNTIKLPNLLNWIVFCQGKVEGGFRGRTNKLVDGCYSFWQGGVFSILQHIMPELNRQQLASITPLYEAWNQDVASSSASSSKVTLEGSSEVSPTSRESVEERTAAGIPADAEPRATDGTTTDHQPTGTSPMYTHREDNRRGSISELVTAEQLFPVVDRNIKRAPISVTFEELEDQVSETSKEAKDGAGNTNQAQLSTVDQILNENEQMLYGPLYNAHALQGYILLCCQVLDGGLRDKPGKSPDYYHTCYCLSGLSQAQSSASHRVNAPPPPKAVLGPYTNLLEPVHPLCNVVLSKYTDAIRYFRHHPFRRVP</sequence>
<keyword evidence="8 10" id="KW-0862">Zinc</keyword>
<dbReference type="EC" id="2.5.1.58" evidence="2 10"/>
<accession>A0A2K1JGA5</accession>
<dbReference type="GeneID" id="112291220"/>
<name>A0A2K1JGA5_PHYPA</name>
<evidence type="ECO:0000256" key="9">
    <source>
        <dbReference type="ARBA" id="ARBA00050225"/>
    </source>
</evidence>
<keyword evidence="6 10" id="KW-0479">Metal-binding</keyword>
<dbReference type="OrthoDB" id="10261146at2759"/>
<dbReference type="InterPro" id="IPR026872">
    <property type="entry name" value="FTB"/>
</dbReference>
<evidence type="ECO:0000256" key="2">
    <source>
        <dbReference type="ARBA" id="ARBA00012702"/>
    </source>
</evidence>
<dbReference type="GO" id="GO:0008270">
    <property type="term" value="F:zinc ion binding"/>
    <property type="evidence" value="ECO:0007669"/>
    <property type="project" value="UniProtKB-UniRule"/>
</dbReference>
<feature type="compositionally biased region" description="Polar residues" evidence="11">
    <location>
        <begin position="352"/>
        <end position="366"/>
    </location>
</feature>
<feature type="region of interest" description="Disordered" evidence="11">
    <location>
        <begin position="314"/>
        <end position="373"/>
    </location>
</feature>
<proteinExistence type="inferred from homology"/>
<evidence type="ECO:0000313" key="13">
    <source>
        <dbReference type="EMBL" id="PNR40567.1"/>
    </source>
</evidence>
<comment type="function">
    <text evidence="10">Catalyzes the transfer of a farnesyl moiety from farnesyl diphosphate to a cysteine at the fourth position from the C-terminus of several proteins. The beta subunit is responsible for peptide-binding.</text>
</comment>
<evidence type="ECO:0000256" key="6">
    <source>
        <dbReference type="ARBA" id="ARBA00022723"/>
    </source>
</evidence>
<dbReference type="Pfam" id="PF00432">
    <property type="entry name" value="Prenyltrans"/>
    <property type="match status" value="1"/>
</dbReference>
<dbReference type="STRING" id="3218.A0A2K1JGA5"/>
<reference evidence="13 15" key="1">
    <citation type="journal article" date="2008" name="Science">
        <title>The Physcomitrella genome reveals evolutionary insights into the conquest of land by plants.</title>
        <authorList>
            <person name="Rensing S."/>
            <person name="Lang D."/>
            <person name="Zimmer A."/>
            <person name="Terry A."/>
            <person name="Salamov A."/>
            <person name="Shapiro H."/>
            <person name="Nishiyama T."/>
            <person name="Perroud P.-F."/>
            <person name="Lindquist E."/>
            <person name="Kamisugi Y."/>
            <person name="Tanahashi T."/>
            <person name="Sakakibara K."/>
            <person name="Fujita T."/>
            <person name="Oishi K."/>
            <person name="Shin-I T."/>
            <person name="Kuroki Y."/>
            <person name="Toyoda A."/>
            <person name="Suzuki Y."/>
            <person name="Hashimoto A."/>
            <person name="Yamaguchi K."/>
            <person name="Sugano A."/>
            <person name="Kohara Y."/>
            <person name="Fujiyama A."/>
            <person name="Anterola A."/>
            <person name="Aoki S."/>
            <person name="Ashton N."/>
            <person name="Barbazuk W.B."/>
            <person name="Barker E."/>
            <person name="Bennetzen J."/>
            <person name="Bezanilla M."/>
            <person name="Blankenship R."/>
            <person name="Cho S.H."/>
            <person name="Dutcher S."/>
            <person name="Estelle M."/>
            <person name="Fawcett J.A."/>
            <person name="Gundlach H."/>
            <person name="Hanada K."/>
            <person name="Heyl A."/>
            <person name="Hicks K.A."/>
            <person name="Hugh J."/>
            <person name="Lohr M."/>
            <person name="Mayer K."/>
            <person name="Melkozernov A."/>
            <person name="Murata T."/>
            <person name="Nelson D."/>
            <person name="Pils B."/>
            <person name="Prigge M."/>
            <person name="Reiss B."/>
            <person name="Renner T."/>
            <person name="Rombauts S."/>
            <person name="Rushton P."/>
            <person name="Sanderfoot A."/>
            <person name="Schween G."/>
            <person name="Shiu S.-H."/>
            <person name="Stueber K."/>
            <person name="Theodoulou F.L."/>
            <person name="Tu H."/>
            <person name="Van de Peer Y."/>
            <person name="Verrier P.J."/>
            <person name="Waters E."/>
            <person name="Wood A."/>
            <person name="Yang L."/>
            <person name="Cove D."/>
            <person name="Cuming A."/>
            <person name="Hasebe M."/>
            <person name="Lucas S."/>
            <person name="Mishler D.B."/>
            <person name="Reski R."/>
            <person name="Grigoriev I."/>
            <person name="Quatrano R.S."/>
            <person name="Boore J.L."/>
        </authorList>
    </citation>
    <scope>NUCLEOTIDE SEQUENCE [LARGE SCALE GENOMIC DNA]</scope>
    <source>
        <strain evidence="14 15">cv. Gransden 2004</strain>
    </source>
</reference>
<dbReference type="PANTHER" id="PTHR11774:SF6">
    <property type="entry name" value="PROTEIN FARNESYLTRANSFERASE SUBUNIT BETA"/>
    <property type="match status" value="1"/>
</dbReference>
<dbReference type="SUPFAM" id="SSF48239">
    <property type="entry name" value="Terpenoid cyclases/Protein prenyltransferases"/>
    <property type="match status" value="1"/>
</dbReference>
<keyword evidence="7" id="KW-0677">Repeat</keyword>
<dbReference type="EMBL" id="ABEU02000014">
    <property type="protein sequence ID" value="PNR40567.1"/>
    <property type="molecule type" value="Genomic_DNA"/>
</dbReference>
<dbReference type="Gramene" id="Pp3c14_3780V3.1">
    <property type="protein sequence ID" value="Pp3c14_3780V3.1"/>
    <property type="gene ID" value="Pp3c14_3780"/>
</dbReference>
<dbReference type="PaxDb" id="3218-PP1S126_83V6.1"/>
<dbReference type="Proteomes" id="UP000006727">
    <property type="component" value="Chromosome 14"/>
</dbReference>
<reference evidence="14" key="3">
    <citation type="submission" date="2020-12" db="UniProtKB">
        <authorList>
            <consortium name="EnsemblPlants"/>
        </authorList>
    </citation>
    <scope>IDENTIFICATION</scope>
</reference>
<dbReference type="PANTHER" id="PTHR11774">
    <property type="entry name" value="GERANYLGERANYL TRANSFERASE TYPE BETA SUBUNIT"/>
    <property type="match status" value="1"/>
</dbReference>
<evidence type="ECO:0000256" key="5">
    <source>
        <dbReference type="ARBA" id="ARBA00022679"/>
    </source>
</evidence>
<dbReference type="Gene3D" id="1.50.10.20">
    <property type="match status" value="1"/>
</dbReference>
<evidence type="ECO:0000256" key="3">
    <source>
        <dbReference type="ARBA" id="ARBA00015798"/>
    </source>
</evidence>
<dbReference type="InterPro" id="IPR001330">
    <property type="entry name" value="Prenyltrans"/>
</dbReference>
<comment type="subunit">
    <text evidence="10">Heterodimer of FTA and FTB.</text>
</comment>
<comment type="catalytic activity">
    <reaction evidence="9">
        <text>L-cysteinyl-[protein] + (2E,6E)-farnesyl diphosphate = S-(2E,6E)-farnesyl-L-cysteinyl-[protein] + diphosphate</text>
        <dbReference type="Rhea" id="RHEA:13345"/>
        <dbReference type="Rhea" id="RHEA-COMP:10131"/>
        <dbReference type="Rhea" id="RHEA-COMP:11535"/>
        <dbReference type="ChEBI" id="CHEBI:29950"/>
        <dbReference type="ChEBI" id="CHEBI:33019"/>
        <dbReference type="ChEBI" id="CHEBI:86019"/>
        <dbReference type="ChEBI" id="CHEBI:175763"/>
        <dbReference type="EC" id="2.5.1.58"/>
    </reaction>
</comment>
<dbReference type="InterPro" id="IPR008930">
    <property type="entry name" value="Terpenoid_cyclase/PrenylTrfase"/>
</dbReference>
<dbReference type="CDD" id="cd02893">
    <property type="entry name" value="FTase"/>
    <property type="match status" value="1"/>
</dbReference>
<dbReference type="AlphaFoldDB" id="A0A2K1JGA5"/>